<dbReference type="SUPFAM" id="SSF52499">
    <property type="entry name" value="Isochorismatase-like hydrolases"/>
    <property type="match status" value="1"/>
</dbReference>
<dbReference type="EMBL" id="BAAAQQ010000009">
    <property type="protein sequence ID" value="GAA2122619.1"/>
    <property type="molecule type" value="Genomic_DNA"/>
</dbReference>
<evidence type="ECO:0000313" key="4">
    <source>
        <dbReference type="Proteomes" id="UP001500575"/>
    </source>
</evidence>
<keyword evidence="1 3" id="KW-0378">Hydrolase</keyword>
<dbReference type="Pfam" id="PF00857">
    <property type="entry name" value="Isochorismatase"/>
    <property type="match status" value="1"/>
</dbReference>
<keyword evidence="4" id="KW-1185">Reference proteome</keyword>
<dbReference type="RefSeq" id="WP_344303349.1">
    <property type="nucleotide sequence ID" value="NZ_BAAAQQ010000009.1"/>
</dbReference>
<name>A0ABP5JZM2_9ACTN</name>
<evidence type="ECO:0000313" key="3">
    <source>
        <dbReference type="EMBL" id="GAA2122619.1"/>
    </source>
</evidence>
<dbReference type="Proteomes" id="UP001500575">
    <property type="component" value="Unassembled WGS sequence"/>
</dbReference>
<dbReference type="Gene3D" id="3.40.50.850">
    <property type="entry name" value="Isochorismatase-like"/>
    <property type="match status" value="1"/>
</dbReference>
<accession>A0ABP5JZM2</accession>
<feature type="domain" description="Isochorismatase-like" evidence="2">
    <location>
        <begin position="22"/>
        <end position="206"/>
    </location>
</feature>
<proteinExistence type="predicted"/>
<evidence type="ECO:0000259" key="2">
    <source>
        <dbReference type="Pfam" id="PF00857"/>
    </source>
</evidence>
<dbReference type="PANTHER" id="PTHR43540:SF6">
    <property type="entry name" value="ISOCHORISMATASE-LIKE DOMAIN-CONTAINING PROTEIN"/>
    <property type="match status" value="1"/>
</dbReference>
<sequence length="217" mass="23361">MHEVHGKQVFDSLSEVVDPAHTALLIVDMQKDFLDPAGAYARNGDDVALTGAIVPVVVDLVRQAREAGVLVAFTLNTTLPDGLSDSPAWVYFKNHARPFLGGEYTLTGTWGHELVDELAAQPGDLQVLKHRSDAFVGTDLDNLLRANGVQTVVVAGIVTNGCVEATVRHAAFIDYYTVVAGDACASASQRLHDITLEFLSARHDVVTADQLKKIWSA</sequence>
<evidence type="ECO:0000256" key="1">
    <source>
        <dbReference type="ARBA" id="ARBA00022801"/>
    </source>
</evidence>
<organism evidence="3 4">
    <name type="scientific">Nocardioides bigeumensis</name>
    <dbReference type="NCBI Taxonomy" id="433657"/>
    <lineage>
        <taxon>Bacteria</taxon>
        <taxon>Bacillati</taxon>
        <taxon>Actinomycetota</taxon>
        <taxon>Actinomycetes</taxon>
        <taxon>Propionibacteriales</taxon>
        <taxon>Nocardioidaceae</taxon>
        <taxon>Nocardioides</taxon>
    </lineage>
</organism>
<reference evidence="4" key="1">
    <citation type="journal article" date="2019" name="Int. J. Syst. Evol. Microbiol.">
        <title>The Global Catalogue of Microorganisms (GCM) 10K type strain sequencing project: providing services to taxonomists for standard genome sequencing and annotation.</title>
        <authorList>
            <consortium name="The Broad Institute Genomics Platform"/>
            <consortium name="The Broad Institute Genome Sequencing Center for Infectious Disease"/>
            <person name="Wu L."/>
            <person name="Ma J."/>
        </authorList>
    </citation>
    <scope>NUCLEOTIDE SEQUENCE [LARGE SCALE GENOMIC DNA]</scope>
    <source>
        <strain evidence="4">JCM 16021</strain>
    </source>
</reference>
<dbReference type="CDD" id="cd00431">
    <property type="entry name" value="cysteine_hydrolases"/>
    <property type="match status" value="1"/>
</dbReference>
<dbReference type="InterPro" id="IPR000868">
    <property type="entry name" value="Isochorismatase-like_dom"/>
</dbReference>
<dbReference type="GO" id="GO:0016787">
    <property type="term" value="F:hydrolase activity"/>
    <property type="evidence" value="ECO:0007669"/>
    <property type="project" value="UniProtKB-KW"/>
</dbReference>
<dbReference type="InterPro" id="IPR050272">
    <property type="entry name" value="Isochorismatase-like_hydrls"/>
</dbReference>
<comment type="caution">
    <text evidence="3">The sequence shown here is derived from an EMBL/GenBank/DDBJ whole genome shotgun (WGS) entry which is preliminary data.</text>
</comment>
<protein>
    <submittedName>
        <fullName evidence="3">Cysteine hydrolase</fullName>
    </submittedName>
</protein>
<dbReference type="InterPro" id="IPR036380">
    <property type="entry name" value="Isochorismatase-like_sf"/>
</dbReference>
<gene>
    <name evidence="3" type="ORF">GCM10009843_17880</name>
</gene>
<dbReference type="PANTHER" id="PTHR43540">
    <property type="entry name" value="PEROXYUREIDOACRYLATE/UREIDOACRYLATE AMIDOHYDROLASE-RELATED"/>
    <property type="match status" value="1"/>
</dbReference>